<sequence length="118" mass="12547">MSRFTNVGNFAAVGWCSAGVGLLGLIFMIAGAVITGIAYTEITPPNYDENYNRYLGASVPRLVGPFLLCFGAILLFGSCAFFGLAFYHANREYDSNGSTSRYQYTAASSTGDNGKANA</sequence>
<dbReference type="EMBL" id="OC862994">
    <property type="protein sequence ID" value="CAD7630688.1"/>
    <property type="molecule type" value="Genomic_DNA"/>
</dbReference>
<keyword evidence="1" id="KW-0472">Membrane</keyword>
<reference evidence="2" key="1">
    <citation type="submission" date="2020-11" db="EMBL/GenBank/DDBJ databases">
        <authorList>
            <person name="Tran Van P."/>
        </authorList>
    </citation>
    <scope>NUCLEOTIDE SEQUENCE</scope>
</reference>
<keyword evidence="3" id="KW-1185">Reference proteome</keyword>
<dbReference type="Proteomes" id="UP000759131">
    <property type="component" value="Unassembled WGS sequence"/>
</dbReference>
<evidence type="ECO:0000256" key="1">
    <source>
        <dbReference type="SAM" id="Phobius"/>
    </source>
</evidence>
<dbReference type="EMBL" id="CAJPIZ010008419">
    <property type="protein sequence ID" value="CAG2111118.1"/>
    <property type="molecule type" value="Genomic_DNA"/>
</dbReference>
<evidence type="ECO:0000313" key="3">
    <source>
        <dbReference type="Proteomes" id="UP000759131"/>
    </source>
</evidence>
<organism evidence="2">
    <name type="scientific">Medioppia subpectinata</name>
    <dbReference type="NCBI Taxonomy" id="1979941"/>
    <lineage>
        <taxon>Eukaryota</taxon>
        <taxon>Metazoa</taxon>
        <taxon>Ecdysozoa</taxon>
        <taxon>Arthropoda</taxon>
        <taxon>Chelicerata</taxon>
        <taxon>Arachnida</taxon>
        <taxon>Acari</taxon>
        <taxon>Acariformes</taxon>
        <taxon>Sarcoptiformes</taxon>
        <taxon>Oribatida</taxon>
        <taxon>Brachypylina</taxon>
        <taxon>Oppioidea</taxon>
        <taxon>Oppiidae</taxon>
        <taxon>Medioppia</taxon>
    </lineage>
</organism>
<dbReference type="OrthoDB" id="6479000at2759"/>
<evidence type="ECO:0000313" key="2">
    <source>
        <dbReference type="EMBL" id="CAD7630688.1"/>
    </source>
</evidence>
<name>A0A7R9KYG7_9ACAR</name>
<keyword evidence="1" id="KW-0812">Transmembrane</keyword>
<dbReference type="AlphaFoldDB" id="A0A7R9KYG7"/>
<keyword evidence="1" id="KW-1133">Transmembrane helix</keyword>
<accession>A0A7R9KYG7</accession>
<feature type="transmembrane region" description="Helical" evidence="1">
    <location>
        <begin position="12"/>
        <end position="42"/>
    </location>
</feature>
<proteinExistence type="predicted"/>
<protein>
    <submittedName>
        <fullName evidence="2">Uncharacterized protein</fullName>
    </submittedName>
</protein>
<feature type="transmembrane region" description="Helical" evidence="1">
    <location>
        <begin position="62"/>
        <end position="87"/>
    </location>
</feature>
<gene>
    <name evidence="2" type="ORF">OSB1V03_LOCUS11100</name>
</gene>